<gene>
    <name evidence="3" type="ORF">SAMN05421867_102178</name>
</gene>
<protein>
    <submittedName>
        <fullName evidence="3">Uncharacterized conserved protein, DUF58 family, contains vWF domain</fullName>
    </submittedName>
</protein>
<evidence type="ECO:0000259" key="2">
    <source>
        <dbReference type="Pfam" id="PF01882"/>
    </source>
</evidence>
<dbReference type="OrthoDB" id="9776116at2"/>
<feature type="region of interest" description="Disordered" evidence="1">
    <location>
        <begin position="441"/>
        <end position="468"/>
    </location>
</feature>
<dbReference type="EMBL" id="FOKA01000002">
    <property type="protein sequence ID" value="SFA83616.1"/>
    <property type="molecule type" value="Genomic_DNA"/>
</dbReference>
<evidence type="ECO:0000256" key="1">
    <source>
        <dbReference type="SAM" id="MobiDB-lite"/>
    </source>
</evidence>
<name>A0A1I0W6R6_9CELL</name>
<dbReference type="PANTHER" id="PTHR33608">
    <property type="entry name" value="BLL2464 PROTEIN"/>
    <property type="match status" value="1"/>
</dbReference>
<evidence type="ECO:0000313" key="4">
    <source>
        <dbReference type="Proteomes" id="UP000199012"/>
    </source>
</evidence>
<dbReference type="RefSeq" id="WP_090030820.1">
    <property type="nucleotide sequence ID" value="NZ_BONM01000024.1"/>
</dbReference>
<reference evidence="3 4" key="1">
    <citation type="submission" date="2016-10" db="EMBL/GenBank/DDBJ databases">
        <authorList>
            <person name="de Groot N.N."/>
        </authorList>
    </citation>
    <scope>NUCLEOTIDE SEQUENCE [LARGE SCALE GENOMIC DNA]</scope>
    <source>
        <strain evidence="3 4">CGMCC 4.6945</strain>
    </source>
</reference>
<dbReference type="STRING" id="988821.SAMN05421867_102178"/>
<evidence type="ECO:0000313" key="3">
    <source>
        <dbReference type="EMBL" id="SFA83616.1"/>
    </source>
</evidence>
<dbReference type="Pfam" id="PF01882">
    <property type="entry name" value="DUF58"/>
    <property type="match status" value="1"/>
</dbReference>
<dbReference type="InterPro" id="IPR002881">
    <property type="entry name" value="DUF58"/>
</dbReference>
<dbReference type="AlphaFoldDB" id="A0A1I0W6R6"/>
<feature type="compositionally biased region" description="Low complexity" evidence="1">
    <location>
        <begin position="441"/>
        <end position="454"/>
    </location>
</feature>
<feature type="domain" description="DUF58" evidence="2">
    <location>
        <begin position="202"/>
        <end position="380"/>
    </location>
</feature>
<accession>A0A1I0W6R6</accession>
<dbReference type="PANTHER" id="PTHR33608:SF14">
    <property type="entry name" value="POSSIBLE CONSERVED SECRETED PROTEIN"/>
    <property type="match status" value="1"/>
</dbReference>
<proteinExistence type="predicted"/>
<organism evidence="3 4">
    <name type="scientific">Cellulomonas marina</name>
    <dbReference type="NCBI Taxonomy" id="988821"/>
    <lineage>
        <taxon>Bacteria</taxon>
        <taxon>Bacillati</taxon>
        <taxon>Actinomycetota</taxon>
        <taxon>Actinomycetes</taxon>
        <taxon>Micrococcales</taxon>
        <taxon>Cellulomonadaceae</taxon>
        <taxon>Cellulomonas</taxon>
    </lineage>
</organism>
<sequence>MSTATGARGGSPGAWGSTTWARTSSALGVGAALVAVLAGRPDLAVLAVLAVPPLAHGAWGLLVRRPSLPPGAQVTAGHEGTAGAEVPARLALAVPAGTDAVHVRLRGPGERHLLLDAARTEVPVRARTARTGLHPLLAADALALGTEGAVASGPVAGQPLPVLVLPAVALLPAAPLPWRLRGATGPHDDRRPGHGTDPLDVARWQPGERLRRVDWRTTVRRSAATGGVVHELHVRRSLATAEASVVLVLDSRDEVGPDPATWSGVLPVPDDVRTSLDVARAAGAALARRYLEQGDRVALEDLGRHGRPVPAGGGRRHLQRLVRRLAAAAPQDRPAPRRRAPHVPAGALVVVLSTFLDDEAARLAHGWRRAGHRVVAVDVLPVPRARSTAVRTALRLVLLEREDRLAALVRTGVELVAWSVDGPAADAAGARAARLAALTRLRPRPGATGRPGAGVSPATAPGGSGMKW</sequence>
<dbReference type="Proteomes" id="UP000199012">
    <property type="component" value="Unassembled WGS sequence"/>
</dbReference>
<keyword evidence="4" id="KW-1185">Reference proteome</keyword>